<dbReference type="Proteomes" id="UP001597506">
    <property type="component" value="Unassembled WGS sequence"/>
</dbReference>
<keyword evidence="3" id="KW-0547">Nucleotide-binding</keyword>
<dbReference type="InterPro" id="IPR050153">
    <property type="entry name" value="Metal_Ion_Import_ABC"/>
</dbReference>
<dbReference type="InterPro" id="IPR003439">
    <property type="entry name" value="ABC_transporter-like_ATP-bd"/>
</dbReference>
<dbReference type="GO" id="GO:0005524">
    <property type="term" value="F:ATP binding"/>
    <property type="evidence" value="ECO:0007669"/>
    <property type="project" value="UniProtKB-KW"/>
</dbReference>
<dbReference type="RefSeq" id="WP_377934132.1">
    <property type="nucleotide sequence ID" value="NZ_JBHUMF010000015.1"/>
</dbReference>
<evidence type="ECO:0000256" key="1">
    <source>
        <dbReference type="ARBA" id="ARBA00005417"/>
    </source>
</evidence>
<dbReference type="Pfam" id="PF00005">
    <property type="entry name" value="ABC_tran"/>
    <property type="match status" value="1"/>
</dbReference>
<dbReference type="InterPro" id="IPR003593">
    <property type="entry name" value="AAA+_ATPase"/>
</dbReference>
<evidence type="ECO:0000256" key="2">
    <source>
        <dbReference type="ARBA" id="ARBA00022448"/>
    </source>
</evidence>
<reference evidence="7" key="1">
    <citation type="journal article" date="2019" name="Int. J. Syst. Evol. Microbiol.">
        <title>The Global Catalogue of Microorganisms (GCM) 10K type strain sequencing project: providing services to taxonomists for standard genome sequencing and annotation.</title>
        <authorList>
            <consortium name="The Broad Institute Genomics Platform"/>
            <consortium name="The Broad Institute Genome Sequencing Center for Infectious Disease"/>
            <person name="Wu L."/>
            <person name="Ma J."/>
        </authorList>
    </citation>
    <scope>NUCLEOTIDE SEQUENCE [LARGE SCALE GENOMIC DNA]</scope>
    <source>
        <strain evidence="7">KCTC 3913</strain>
    </source>
</reference>
<evidence type="ECO:0000256" key="4">
    <source>
        <dbReference type="ARBA" id="ARBA00022840"/>
    </source>
</evidence>
<proteinExistence type="inferred from homology"/>
<dbReference type="InterPro" id="IPR017871">
    <property type="entry name" value="ABC_transporter-like_CS"/>
</dbReference>
<keyword evidence="7" id="KW-1185">Reference proteome</keyword>
<dbReference type="PROSITE" id="PS00211">
    <property type="entry name" value="ABC_TRANSPORTER_1"/>
    <property type="match status" value="1"/>
</dbReference>
<dbReference type="EMBL" id="JBHUMF010000015">
    <property type="protein sequence ID" value="MFD2680605.1"/>
    <property type="molecule type" value="Genomic_DNA"/>
</dbReference>
<evidence type="ECO:0000313" key="6">
    <source>
        <dbReference type="EMBL" id="MFD2680605.1"/>
    </source>
</evidence>
<protein>
    <submittedName>
        <fullName evidence="6">Metal ABC transporter ATP-binding protein</fullName>
    </submittedName>
</protein>
<accession>A0ABW5RQN7</accession>
<dbReference type="PROSITE" id="PS50893">
    <property type="entry name" value="ABC_TRANSPORTER_2"/>
    <property type="match status" value="1"/>
</dbReference>
<organism evidence="6 7">
    <name type="scientific">Bacillus seohaeanensis</name>
    <dbReference type="NCBI Taxonomy" id="284580"/>
    <lineage>
        <taxon>Bacteria</taxon>
        <taxon>Bacillati</taxon>
        <taxon>Bacillota</taxon>
        <taxon>Bacilli</taxon>
        <taxon>Bacillales</taxon>
        <taxon>Bacillaceae</taxon>
        <taxon>Bacillus</taxon>
    </lineage>
</organism>
<evidence type="ECO:0000313" key="7">
    <source>
        <dbReference type="Proteomes" id="UP001597506"/>
    </source>
</evidence>
<dbReference type="PANTHER" id="PTHR42734">
    <property type="entry name" value="METAL TRANSPORT SYSTEM ATP-BINDING PROTEIN TM_0124-RELATED"/>
    <property type="match status" value="1"/>
</dbReference>
<dbReference type="CDD" id="cd03235">
    <property type="entry name" value="ABC_Metallic_Cations"/>
    <property type="match status" value="1"/>
</dbReference>
<evidence type="ECO:0000256" key="3">
    <source>
        <dbReference type="ARBA" id="ARBA00022741"/>
    </source>
</evidence>
<dbReference type="SUPFAM" id="SSF52540">
    <property type="entry name" value="P-loop containing nucleoside triphosphate hydrolases"/>
    <property type="match status" value="1"/>
</dbReference>
<feature type="domain" description="ABC transporter" evidence="5">
    <location>
        <begin position="4"/>
        <end position="236"/>
    </location>
</feature>
<gene>
    <name evidence="6" type="ORF">ACFSUL_07520</name>
</gene>
<keyword evidence="2" id="KW-0813">Transport</keyword>
<comment type="similarity">
    <text evidence="1">Belongs to the ABC transporter superfamily.</text>
</comment>
<sequence>MNAVEVRGLTVAYHKKPVLNNIDFSVPKGKLIGIIGPNGAGKSTLIKAILGLIPRSAGEITIFNKPYSPKSKKVGYVPQRGSVDWDFPTNSLDVVLMGRYGHIGWFKRPSKKDIRLANECLKKVGMEPFANRQISQLSGGQQQRIFLARALAQDAEVYFMDEPFAGVDAATEKAIIALLNELKEQGKTVLVVHHDLQTVKEYFDWTILLNRRMIQCGPTEKVFTIDNLQLTYGGKLAFLEKDQMVVHP</sequence>
<dbReference type="SMART" id="SM00382">
    <property type="entry name" value="AAA"/>
    <property type="match status" value="1"/>
</dbReference>
<evidence type="ECO:0000259" key="5">
    <source>
        <dbReference type="PROSITE" id="PS50893"/>
    </source>
</evidence>
<dbReference type="InterPro" id="IPR027417">
    <property type="entry name" value="P-loop_NTPase"/>
</dbReference>
<comment type="caution">
    <text evidence="6">The sequence shown here is derived from an EMBL/GenBank/DDBJ whole genome shotgun (WGS) entry which is preliminary data.</text>
</comment>
<keyword evidence="4 6" id="KW-0067">ATP-binding</keyword>
<dbReference type="Gene3D" id="3.40.50.300">
    <property type="entry name" value="P-loop containing nucleotide triphosphate hydrolases"/>
    <property type="match status" value="1"/>
</dbReference>
<dbReference type="PANTHER" id="PTHR42734:SF5">
    <property type="entry name" value="IRON TRANSPORT SYSTEM ATP-BINDING PROTEIN HI_0361-RELATED"/>
    <property type="match status" value="1"/>
</dbReference>
<name>A0ABW5RQN7_9BACI</name>